<dbReference type="InterPro" id="IPR036837">
    <property type="entry name" value="Cation_efflux_CTD_sf"/>
</dbReference>
<evidence type="ECO:0000259" key="8">
    <source>
        <dbReference type="Pfam" id="PF01545"/>
    </source>
</evidence>
<name>A0A932A8S9_9BACT</name>
<evidence type="ECO:0000256" key="1">
    <source>
        <dbReference type="ARBA" id="ARBA00004141"/>
    </source>
</evidence>
<keyword evidence="4 7" id="KW-0812">Transmembrane</keyword>
<dbReference type="InterPro" id="IPR058533">
    <property type="entry name" value="Cation_efflux_TM"/>
</dbReference>
<dbReference type="Proteomes" id="UP000779809">
    <property type="component" value="Unassembled WGS sequence"/>
</dbReference>
<evidence type="ECO:0000313" key="10">
    <source>
        <dbReference type="EMBL" id="MBI2678803.1"/>
    </source>
</evidence>
<evidence type="ECO:0000256" key="5">
    <source>
        <dbReference type="ARBA" id="ARBA00022989"/>
    </source>
</evidence>
<dbReference type="GO" id="GO:0008324">
    <property type="term" value="F:monoatomic cation transmembrane transporter activity"/>
    <property type="evidence" value="ECO:0007669"/>
    <property type="project" value="InterPro"/>
</dbReference>
<feature type="transmembrane region" description="Helical" evidence="7">
    <location>
        <begin position="163"/>
        <end position="185"/>
    </location>
</feature>
<dbReference type="InterPro" id="IPR027469">
    <property type="entry name" value="Cation_efflux_TMD_sf"/>
</dbReference>
<dbReference type="Pfam" id="PF01545">
    <property type="entry name" value="Cation_efflux"/>
    <property type="match status" value="1"/>
</dbReference>
<reference evidence="10" key="1">
    <citation type="submission" date="2020-07" db="EMBL/GenBank/DDBJ databases">
        <title>Huge and variable diversity of episymbiotic CPR bacteria and DPANN archaea in groundwater ecosystems.</title>
        <authorList>
            <person name="He C.Y."/>
            <person name="Keren R."/>
            <person name="Whittaker M."/>
            <person name="Farag I.F."/>
            <person name="Doudna J."/>
            <person name="Cate J.H.D."/>
            <person name="Banfield J.F."/>
        </authorList>
    </citation>
    <scope>NUCLEOTIDE SEQUENCE</scope>
    <source>
        <strain evidence="10">NC_groundwater_580_Pr5_B-0.1um_64_19</strain>
    </source>
</reference>
<feature type="transmembrane region" description="Helical" evidence="7">
    <location>
        <begin position="125"/>
        <end position="142"/>
    </location>
</feature>
<feature type="domain" description="Cation efflux protein transmembrane" evidence="8">
    <location>
        <begin position="27"/>
        <end position="225"/>
    </location>
</feature>
<dbReference type="GO" id="GO:0016020">
    <property type="term" value="C:membrane"/>
    <property type="evidence" value="ECO:0007669"/>
    <property type="project" value="UniProtKB-SubCell"/>
</dbReference>
<dbReference type="EMBL" id="JACPNR010000010">
    <property type="protein sequence ID" value="MBI2678803.1"/>
    <property type="molecule type" value="Genomic_DNA"/>
</dbReference>
<organism evidence="10 11">
    <name type="scientific">Candidatus Korobacter versatilis</name>
    <dbReference type="NCBI Taxonomy" id="658062"/>
    <lineage>
        <taxon>Bacteria</taxon>
        <taxon>Pseudomonadati</taxon>
        <taxon>Acidobacteriota</taxon>
        <taxon>Terriglobia</taxon>
        <taxon>Terriglobales</taxon>
        <taxon>Candidatus Korobacteraceae</taxon>
        <taxon>Candidatus Korobacter</taxon>
    </lineage>
</organism>
<proteinExistence type="inferred from homology"/>
<evidence type="ECO:0000256" key="4">
    <source>
        <dbReference type="ARBA" id="ARBA00022692"/>
    </source>
</evidence>
<protein>
    <submittedName>
        <fullName evidence="10">Cation diffusion facilitator family transporter</fullName>
    </submittedName>
</protein>
<evidence type="ECO:0000313" key="11">
    <source>
        <dbReference type="Proteomes" id="UP000779809"/>
    </source>
</evidence>
<dbReference type="Pfam" id="PF16916">
    <property type="entry name" value="ZT_dimer"/>
    <property type="match status" value="3"/>
</dbReference>
<comment type="caution">
    <text evidence="10">The sequence shown here is derived from an EMBL/GenBank/DDBJ whole genome shotgun (WGS) entry which is preliminary data.</text>
</comment>
<feature type="domain" description="Cation efflux protein cytoplasmic" evidence="9">
    <location>
        <begin position="326"/>
        <end position="383"/>
    </location>
</feature>
<dbReference type="Gene3D" id="3.30.70.1350">
    <property type="entry name" value="Cation efflux protein, cytoplasmic domain"/>
    <property type="match status" value="3"/>
</dbReference>
<evidence type="ECO:0000259" key="9">
    <source>
        <dbReference type="Pfam" id="PF16916"/>
    </source>
</evidence>
<feature type="domain" description="Cation efflux protein cytoplasmic" evidence="9">
    <location>
        <begin position="400"/>
        <end position="474"/>
    </location>
</feature>
<dbReference type="InterPro" id="IPR050291">
    <property type="entry name" value="CDF_Transporter"/>
</dbReference>
<dbReference type="PANTHER" id="PTHR43840:SF15">
    <property type="entry name" value="MITOCHONDRIAL METAL TRANSPORTER 1-RELATED"/>
    <property type="match status" value="1"/>
</dbReference>
<keyword evidence="6 7" id="KW-0472">Membrane</keyword>
<dbReference type="SUPFAM" id="SSF160240">
    <property type="entry name" value="Cation efflux protein cytoplasmic domain-like"/>
    <property type="match status" value="3"/>
</dbReference>
<accession>A0A932A8S9</accession>
<feature type="transmembrane region" description="Helical" evidence="7">
    <location>
        <begin position="191"/>
        <end position="212"/>
    </location>
</feature>
<evidence type="ECO:0000256" key="2">
    <source>
        <dbReference type="ARBA" id="ARBA00008114"/>
    </source>
</evidence>
<evidence type="ECO:0000256" key="7">
    <source>
        <dbReference type="SAM" id="Phobius"/>
    </source>
</evidence>
<feature type="transmembrane region" description="Helical" evidence="7">
    <location>
        <begin position="92"/>
        <end position="110"/>
    </location>
</feature>
<sequence>MPIPTTTGEATPVDSMRAEKRAVAQNSVFAAAAITALKVLVGISTGSLGILSEAAHSLLDLVAAVITLVSVRVSDKPADADHQYGHGKVENFSAFLETGLLLLTCIWILYEAGKRLFYHHVEIEPSVMAFVVMFSSIAVDWWRSRALKRIAVKYDSQALEADALHFSTDVWSSLVVVIGLTVVALGRKYGITWVQAADPISALFVAAFTLYVSSRLARQTIDALLDAAPAGVRNQIVEEVEGVPGVLEVEGARIRRAGNRFFADLTVGLSRNVTFQRAEQVVLDVTAAVHRVLPDADVIVHSSPRASKGENIFDRVRGVATRYNYNVHDVSVQDLRGRLHVEQHLELDEKLTLKQAHDAVTELEGEIRKEVPEIKTILTHIESEPATIETGEASVRDAALVARLKRIAKEFREVLDMHEIELKMVRGRLYVSCHCTMADDLPLTRVHDISTELEIRFKQEAPELFKVLIHTEPETDDRR</sequence>
<comment type="subcellular location">
    <subcellularLocation>
        <location evidence="1">Membrane</location>
        <topology evidence="1">Multi-pass membrane protein</topology>
    </subcellularLocation>
</comment>
<gene>
    <name evidence="10" type="ORF">HYX28_08480</name>
</gene>
<dbReference type="SUPFAM" id="SSF161111">
    <property type="entry name" value="Cation efflux protein transmembrane domain-like"/>
    <property type="match status" value="1"/>
</dbReference>
<feature type="transmembrane region" description="Helical" evidence="7">
    <location>
        <begin position="27"/>
        <end position="48"/>
    </location>
</feature>
<dbReference type="InterPro" id="IPR002524">
    <property type="entry name" value="Cation_efflux"/>
</dbReference>
<dbReference type="PANTHER" id="PTHR43840">
    <property type="entry name" value="MITOCHONDRIAL METAL TRANSPORTER 1-RELATED"/>
    <property type="match status" value="1"/>
</dbReference>
<dbReference type="Gene3D" id="1.20.1510.10">
    <property type="entry name" value="Cation efflux protein transmembrane domain"/>
    <property type="match status" value="1"/>
</dbReference>
<keyword evidence="5 7" id="KW-1133">Transmembrane helix</keyword>
<dbReference type="NCBIfam" id="TIGR01297">
    <property type="entry name" value="CDF"/>
    <property type="match status" value="1"/>
</dbReference>
<feature type="transmembrane region" description="Helical" evidence="7">
    <location>
        <begin position="54"/>
        <end position="71"/>
    </location>
</feature>
<evidence type="ECO:0000256" key="6">
    <source>
        <dbReference type="ARBA" id="ARBA00023136"/>
    </source>
</evidence>
<dbReference type="InterPro" id="IPR027470">
    <property type="entry name" value="Cation_efflux_CTD"/>
</dbReference>
<feature type="domain" description="Cation efflux protein cytoplasmic" evidence="9">
    <location>
        <begin position="233"/>
        <end position="304"/>
    </location>
</feature>
<evidence type="ECO:0000256" key="3">
    <source>
        <dbReference type="ARBA" id="ARBA00022448"/>
    </source>
</evidence>
<dbReference type="AlphaFoldDB" id="A0A932A8S9"/>
<comment type="similarity">
    <text evidence="2">Belongs to the cation diffusion facilitator (CDF) transporter (TC 2.A.4) family.</text>
</comment>
<keyword evidence="3" id="KW-0813">Transport</keyword>